<name>X1CWV2_9ZZZZ</name>
<evidence type="ECO:0000256" key="1">
    <source>
        <dbReference type="SAM" id="Phobius"/>
    </source>
</evidence>
<feature type="transmembrane region" description="Helical" evidence="1">
    <location>
        <begin position="83"/>
        <end position="109"/>
    </location>
</feature>
<keyword evidence="1" id="KW-1133">Transmembrane helix</keyword>
<dbReference type="EMBL" id="BART01013089">
    <property type="protein sequence ID" value="GAG88696.1"/>
    <property type="molecule type" value="Genomic_DNA"/>
</dbReference>
<sequence length="111" mass="12665">MVVLAVAVIYTVRTPDFWDPETTPPEVHPLILLIPFIFCLVYLTFYPLIDFLFIALSKESDEGLTPFHKFLSSKIINKSKNKILKILIAIVFYLSVFIFPPIILSILGLPL</sequence>
<feature type="non-terminal residue" evidence="2">
    <location>
        <position position="111"/>
    </location>
</feature>
<organism evidence="2">
    <name type="scientific">marine sediment metagenome</name>
    <dbReference type="NCBI Taxonomy" id="412755"/>
    <lineage>
        <taxon>unclassified sequences</taxon>
        <taxon>metagenomes</taxon>
        <taxon>ecological metagenomes</taxon>
    </lineage>
</organism>
<protein>
    <submittedName>
        <fullName evidence="2">Uncharacterized protein</fullName>
    </submittedName>
</protein>
<evidence type="ECO:0000313" key="2">
    <source>
        <dbReference type="EMBL" id="GAG88696.1"/>
    </source>
</evidence>
<keyword evidence="1" id="KW-0472">Membrane</keyword>
<proteinExistence type="predicted"/>
<keyword evidence="1" id="KW-0812">Transmembrane</keyword>
<comment type="caution">
    <text evidence="2">The sequence shown here is derived from an EMBL/GenBank/DDBJ whole genome shotgun (WGS) entry which is preliminary data.</text>
</comment>
<gene>
    <name evidence="2" type="ORF">S01H4_26972</name>
</gene>
<dbReference type="AlphaFoldDB" id="X1CWV2"/>
<accession>X1CWV2</accession>
<reference evidence="2" key="1">
    <citation type="journal article" date="2014" name="Front. Microbiol.">
        <title>High frequency of phylogenetically diverse reductive dehalogenase-homologous genes in deep subseafloor sedimentary metagenomes.</title>
        <authorList>
            <person name="Kawai M."/>
            <person name="Futagami T."/>
            <person name="Toyoda A."/>
            <person name="Takaki Y."/>
            <person name="Nishi S."/>
            <person name="Hori S."/>
            <person name="Arai W."/>
            <person name="Tsubouchi T."/>
            <person name="Morono Y."/>
            <person name="Uchiyama I."/>
            <person name="Ito T."/>
            <person name="Fujiyama A."/>
            <person name="Inagaki F."/>
            <person name="Takami H."/>
        </authorList>
    </citation>
    <scope>NUCLEOTIDE SEQUENCE</scope>
    <source>
        <strain evidence="2">Expedition CK06-06</strain>
    </source>
</reference>
<feature type="transmembrane region" description="Helical" evidence="1">
    <location>
        <begin position="29"/>
        <end position="49"/>
    </location>
</feature>